<protein>
    <submittedName>
        <fullName evidence="2">Uncharacterized protein</fullName>
    </submittedName>
</protein>
<proteinExistence type="predicted"/>
<gene>
    <name evidence="2" type="ORF">PanWU01x14_133260</name>
</gene>
<reference evidence="3" key="1">
    <citation type="submission" date="2016-06" db="EMBL/GenBank/DDBJ databases">
        <title>Parallel loss of symbiosis genes in relatives of nitrogen-fixing non-legume Parasponia.</title>
        <authorList>
            <person name="Van Velzen R."/>
            <person name="Holmer R."/>
            <person name="Bu F."/>
            <person name="Rutten L."/>
            <person name="Van Zeijl A."/>
            <person name="Liu W."/>
            <person name="Santuari L."/>
            <person name="Cao Q."/>
            <person name="Sharma T."/>
            <person name="Shen D."/>
            <person name="Roswanjaya Y."/>
            <person name="Wardhani T."/>
            <person name="Kalhor M.S."/>
            <person name="Jansen J."/>
            <person name="Van den Hoogen J."/>
            <person name="Gungor B."/>
            <person name="Hartog M."/>
            <person name="Hontelez J."/>
            <person name="Verver J."/>
            <person name="Yang W.-C."/>
            <person name="Schijlen E."/>
            <person name="Repin R."/>
            <person name="Schilthuizen M."/>
            <person name="Schranz E."/>
            <person name="Heidstra R."/>
            <person name="Miyata K."/>
            <person name="Fedorova E."/>
            <person name="Kohlen W."/>
            <person name="Bisseling T."/>
            <person name="Smit S."/>
            <person name="Geurts R."/>
        </authorList>
    </citation>
    <scope>NUCLEOTIDE SEQUENCE [LARGE SCALE GENOMIC DNA]</scope>
    <source>
        <strain evidence="3">cv. WU1-14</strain>
    </source>
</reference>
<dbReference type="OrthoDB" id="10427136at2759"/>
<dbReference type="Proteomes" id="UP000237105">
    <property type="component" value="Unassembled WGS sequence"/>
</dbReference>
<feature type="compositionally biased region" description="Low complexity" evidence="1">
    <location>
        <begin position="12"/>
        <end position="41"/>
    </location>
</feature>
<dbReference type="EMBL" id="JXTB01000106">
    <property type="protein sequence ID" value="PON63232.1"/>
    <property type="molecule type" value="Genomic_DNA"/>
</dbReference>
<organism evidence="2 3">
    <name type="scientific">Parasponia andersonii</name>
    <name type="common">Sponia andersonii</name>
    <dbReference type="NCBI Taxonomy" id="3476"/>
    <lineage>
        <taxon>Eukaryota</taxon>
        <taxon>Viridiplantae</taxon>
        <taxon>Streptophyta</taxon>
        <taxon>Embryophyta</taxon>
        <taxon>Tracheophyta</taxon>
        <taxon>Spermatophyta</taxon>
        <taxon>Magnoliopsida</taxon>
        <taxon>eudicotyledons</taxon>
        <taxon>Gunneridae</taxon>
        <taxon>Pentapetalae</taxon>
        <taxon>rosids</taxon>
        <taxon>fabids</taxon>
        <taxon>Rosales</taxon>
        <taxon>Cannabaceae</taxon>
        <taxon>Parasponia</taxon>
    </lineage>
</organism>
<keyword evidence="3" id="KW-1185">Reference proteome</keyword>
<name>A0A2P5CQD4_PARAD</name>
<accession>A0A2P5CQD4</accession>
<evidence type="ECO:0000313" key="3">
    <source>
        <dbReference type="Proteomes" id="UP000237105"/>
    </source>
</evidence>
<comment type="caution">
    <text evidence="2">The sequence shown here is derived from an EMBL/GenBank/DDBJ whole genome shotgun (WGS) entry which is preliminary data.</text>
</comment>
<evidence type="ECO:0000313" key="2">
    <source>
        <dbReference type="EMBL" id="PON63232.1"/>
    </source>
</evidence>
<dbReference type="AlphaFoldDB" id="A0A2P5CQD4"/>
<feature type="region of interest" description="Disordered" evidence="1">
    <location>
        <begin position="1"/>
        <end position="79"/>
    </location>
</feature>
<sequence>MVPMIRIPKPRTPIITTVRSTVPTTTTTADPPTTTPNSTTNQNAHQPIIPRPNLAPFVQPGARKQAHPSIQRRGFGAPEPQTPLLLRFHLFLRKPTKDFAQRFLLVHR</sequence>
<evidence type="ECO:0000256" key="1">
    <source>
        <dbReference type="SAM" id="MobiDB-lite"/>
    </source>
</evidence>